<evidence type="ECO:0000256" key="1">
    <source>
        <dbReference type="SAM" id="Phobius"/>
    </source>
</evidence>
<feature type="transmembrane region" description="Helical" evidence="1">
    <location>
        <begin position="99"/>
        <end position="120"/>
    </location>
</feature>
<dbReference type="AlphaFoldDB" id="A0A7S0DCW2"/>
<evidence type="ECO:0000313" key="2">
    <source>
        <dbReference type="EMBL" id="CAD8448362.1"/>
    </source>
</evidence>
<proteinExistence type="predicted"/>
<name>A0A7S0DCW2_MICPS</name>
<organism evidence="2">
    <name type="scientific">Micromonas pusilla</name>
    <name type="common">Picoplanktonic green alga</name>
    <name type="synonym">Chromulina pusilla</name>
    <dbReference type="NCBI Taxonomy" id="38833"/>
    <lineage>
        <taxon>Eukaryota</taxon>
        <taxon>Viridiplantae</taxon>
        <taxon>Chlorophyta</taxon>
        <taxon>Mamiellophyceae</taxon>
        <taxon>Mamiellales</taxon>
        <taxon>Mamiellaceae</taxon>
        <taxon>Micromonas</taxon>
    </lineage>
</organism>
<accession>A0A7S0DCW2</accession>
<protein>
    <submittedName>
        <fullName evidence="2">Uncharacterized protein</fullName>
    </submittedName>
</protein>
<gene>
    <name evidence="2" type="ORF">MSP1401_LOCUS10578</name>
</gene>
<reference evidence="2" key="1">
    <citation type="submission" date="2021-01" db="EMBL/GenBank/DDBJ databases">
        <authorList>
            <person name="Corre E."/>
            <person name="Pelletier E."/>
            <person name="Niang G."/>
            <person name="Scheremetjew M."/>
            <person name="Finn R."/>
            <person name="Kale V."/>
            <person name="Holt S."/>
            <person name="Cochrane G."/>
            <person name="Meng A."/>
            <person name="Brown T."/>
            <person name="Cohen L."/>
        </authorList>
    </citation>
    <scope>NUCLEOTIDE SEQUENCE</scope>
    <source>
        <strain evidence="2">CCAC1681</strain>
    </source>
</reference>
<keyword evidence="1" id="KW-1133">Transmembrane helix</keyword>
<dbReference type="EMBL" id="HBEN01012714">
    <property type="protein sequence ID" value="CAD8448362.1"/>
    <property type="molecule type" value="Transcribed_RNA"/>
</dbReference>
<sequence>MATISALTTRAVVAARPARAGASSRRASVAVRAAGADSVPASVAERARAIVSQASPAVRAAGVATLASLALADPAHADTLDDTAAFLKAFWEFRTGDPASFVALTVLPILGPYVIFQVLIKQKVEVRKEELAAGGWIDFMAERGLDADILTLVQLNAFAAAAEKDLLDDGMVTEFVRQLELNEKWKKSTIDVEDPRLAQATQRARAEKILAMKEARAAAEAAKETANN</sequence>
<keyword evidence="1" id="KW-0472">Membrane</keyword>
<keyword evidence="1" id="KW-0812">Transmembrane</keyword>